<keyword evidence="4" id="KW-0808">Transferase</keyword>
<proteinExistence type="predicted"/>
<evidence type="ECO:0000256" key="5">
    <source>
        <dbReference type="ARBA" id="ARBA00022741"/>
    </source>
</evidence>
<feature type="region of interest" description="Disordered" evidence="9">
    <location>
        <begin position="730"/>
        <end position="749"/>
    </location>
</feature>
<feature type="compositionally biased region" description="Basic and acidic residues" evidence="9">
    <location>
        <begin position="14"/>
        <end position="23"/>
    </location>
</feature>
<dbReference type="InterPro" id="IPR003661">
    <property type="entry name" value="HisK_dim/P_dom"/>
</dbReference>
<feature type="domain" description="Histidine kinase" evidence="11">
    <location>
        <begin position="512"/>
        <end position="732"/>
    </location>
</feature>
<evidence type="ECO:0000259" key="12">
    <source>
        <dbReference type="PROSITE" id="PS50113"/>
    </source>
</evidence>
<evidence type="ECO:0000256" key="1">
    <source>
        <dbReference type="ARBA" id="ARBA00000085"/>
    </source>
</evidence>
<evidence type="ECO:0000256" key="8">
    <source>
        <dbReference type="ARBA" id="ARBA00023012"/>
    </source>
</evidence>
<name>A0A437MFF7_9PROT</name>
<dbReference type="InterPro" id="IPR004358">
    <property type="entry name" value="Sig_transdc_His_kin-like_C"/>
</dbReference>
<keyword evidence="14" id="KW-1185">Reference proteome</keyword>
<dbReference type="InterPro" id="IPR005467">
    <property type="entry name" value="His_kinase_dom"/>
</dbReference>
<dbReference type="PANTHER" id="PTHR43065">
    <property type="entry name" value="SENSOR HISTIDINE KINASE"/>
    <property type="match status" value="1"/>
</dbReference>
<feature type="transmembrane region" description="Helical" evidence="10">
    <location>
        <begin position="305"/>
        <end position="327"/>
    </location>
</feature>
<gene>
    <name evidence="13" type="ORF">EOD42_14740</name>
</gene>
<keyword evidence="10" id="KW-1133">Transmembrane helix</keyword>
<dbReference type="Gene3D" id="1.10.287.130">
    <property type="match status" value="1"/>
</dbReference>
<dbReference type="PRINTS" id="PR00344">
    <property type="entry name" value="BCTRLSENSOR"/>
</dbReference>
<dbReference type="InterPro" id="IPR000700">
    <property type="entry name" value="PAS-assoc_C"/>
</dbReference>
<dbReference type="InterPro" id="IPR036890">
    <property type="entry name" value="HATPase_C_sf"/>
</dbReference>
<dbReference type="NCBIfam" id="TIGR00229">
    <property type="entry name" value="sensory_box"/>
    <property type="match status" value="1"/>
</dbReference>
<dbReference type="PANTHER" id="PTHR43065:SF46">
    <property type="entry name" value="C4-DICARBOXYLATE TRANSPORT SENSOR PROTEIN DCTB"/>
    <property type="match status" value="1"/>
</dbReference>
<dbReference type="EC" id="2.7.13.3" evidence="2"/>
<evidence type="ECO:0000256" key="4">
    <source>
        <dbReference type="ARBA" id="ARBA00022679"/>
    </source>
</evidence>
<evidence type="ECO:0000256" key="2">
    <source>
        <dbReference type="ARBA" id="ARBA00012438"/>
    </source>
</evidence>
<feature type="domain" description="PAC" evidence="12">
    <location>
        <begin position="448"/>
        <end position="499"/>
    </location>
</feature>
<dbReference type="SMART" id="SM00387">
    <property type="entry name" value="HATPase_c"/>
    <property type="match status" value="1"/>
</dbReference>
<dbReference type="PROSITE" id="PS50113">
    <property type="entry name" value="PAC"/>
    <property type="match status" value="1"/>
</dbReference>
<evidence type="ECO:0000313" key="13">
    <source>
        <dbReference type="EMBL" id="RVT96360.1"/>
    </source>
</evidence>
<dbReference type="Gene3D" id="3.30.450.20">
    <property type="entry name" value="PAS domain"/>
    <property type="match status" value="2"/>
</dbReference>
<evidence type="ECO:0000313" key="14">
    <source>
        <dbReference type="Proteomes" id="UP000282957"/>
    </source>
</evidence>
<evidence type="ECO:0000259" key="11">
    <source>
        <dbReference type="PROSITE" id="PS50109"/>
    </source>
</evidence>
<dbReference type="InterPro" id="IPR035965">
    <property type="entry name" value="PAS-like_dom_sf"/>
</dbReference>
<dbReference type="GO" id="GO:0000155">
    <property type="term" value="F:phosphorelay sensor kinase activity"/>
    <property type="evidence" value="ECO:0007669"/>
    <property type="project" value="InterPro"/>
</dbReference>
<dbReference type="GO" id="GO:0005524">
    <property type="term" value="F:ATP binding"/>
    <property type="evidence" value="ECO:0007669"/>
    <property type="project" value="UniProtKB-KW"/>
</dbReference>
<protein>
    <recommendedName>
        <fullName evidence="2">histidine kinase</fullName>
        <ecNumber evidence="2">2.7.13.3</ecNumber>
    </recommendedName>
</protein>
<sequence length="749" mass="79371">MRMAGDPQGLTEGDSSRTGRDGAGRRFLSRATLLLASLLGATLIIFTWSTTLDYLRGENGQQNAQAESEVLAAARAGRDAIPRALEPADRALALLQQRAGALGRGDRREADVLEQTLSNLARRAQDGIRALAVTDAQGNVTWQAGSPMPGWLGNAENVLAHRYGRMAPVLSRPGASQAGLVISYPILGLGGRFDGVALALLEPTRLGQALPAAQGNGDPQTLLFHNDGSLLARGRNAQVTGELSRLDPGLMPEPAAGGVGERVLTRIFPGTDRRASYASAQVPGYDLIVLAMLEAPVGGAFSRGALVVIGLAGAITCFAVLGLLWVFGRAFRQTGRPDQALDEEAPNPAPMRQHAEHGRKPVIPARTAAALIEALPAGAYAARVLYSGGGAEVHITAVNPAIREITGWDPAHFQDSEQWNRSIDWSSYPAGEPLLERLADSAGTAEEAIVEYRLRRPDGSWMWLRDVARIVARHGTTVDLLGCLTDVTRERELSAQADSASRVAARGAMAAGLAHELNQPLAVMSLAAENALDALEEGAAGIPEALARLRRIATQAERAKAIAAQLRSFARLEAAVLEPVSLPHAVQGALSLVSGNLKDANVEVEVKLPPSLPAVRGQKVLVEQVLMNLCLNAKDAMLSREGVAHRLIITAEPGFEPHEIRLIIRDTGTGLPPEVLERVFDPFFSTKPATKGTGLGLPLCRSIMLRFGGGISLDNRPGGGGAEAILTFQRARPPSSETPEPSPILRTVK</sequence>
<dbReference type="Pfam" id="PF00512">
    <property type="entry name" value="HisKA"/>
    <property type="match status" value="1"/>
</dbReference>
<feature type="region of interest" description="Disordered" evidence="9">
    <location>
        <begin position="1"/>
        <end position="23"/>
    </location>
</feature>
<dbReference type="PROSITE" id="PS50109">
    <property type="entry name" value="HIS_KIN"/>
    <property type="match status" value="1"/>
</dbReference>
<reference evidence="13 14" key="1">
    <citation type="submission" date="2019-01" db="EMBL/GenBank/DDBJ databases">
        <authorList>
            <person name="Chen W.-M."/>
        </authorList>
    </citation>
    <scope>NUCLEOTIDE SEQUENCE [LARGE SCALE GENOMIC DNA]</scope>
    <source>
        <strain evidence="13 14">CCP-6</strain>
    </source>
</reference>
<evidence type="ECO:0000256" key="7">
    <source>
        <dbReference type="ARBA" id="ARBA00022840"/>
    </source>
</evidence>
<accession>A0A437MFF7</accession>
<evidence type="ECO:0000256" key="6">
    <source>
        <dbReference type="ARBA" id="ARBA00022777"/>
    </source>
</evidence>
<dbReference type="SUPFAM" id="SSF55874">
    <property type="entry name" value="ATPase domain of HSP90 chaperone/DNA topoisomerase II/histidine kinase"/>
    <property type="match status" value="1"/>
</dbReference>
<keyword evidence="8" id="KW-0902">Two-component regulatory system</keyword>
<dbReference type="InterPro" id="IPR003594">
    <property type="entry name" value="HATPase_dom"/>
</dbReference>
<keyword evidence="3" id="KW-0597">Phosphoprotein</keyword>
<dbReference type="InterPro" id="IPR001610">
    <property type="entry name" value="PAC"/>
</dbReference>
<feature type="region of interest" description="Disordered" evidence="9">
    <location>
        <begin position="337"/>
        <end position="358"/>
    </location>
</feature>
<comment type="catalytic activity">
    <reaction evidence="1">
        <text>ATP + protein L-histidine = ADP + protein N-phospho-L-histidine.</text>
        <dbReference type="EC" id="2.7.13.3"/>
    </reaction>
</comment>
<dbReference type="InterPro" id="IPR000014">
    <property type="entry name" value="PAS"/>
</dbReference>
<feature type="transmembrane region" description="Helical" evidence="10">
    <location>
        <begin position="27"/>
        <end position="48"/>
    </location>
</feature>
<evidence type="ECO:0000256" key="3">
    <source>
        <dbReference type="ARBA" id="ARBA00022553"/>
    </source>
</evidence>
<comment type="caution">
    <text evidence="13">The sequence shown here is derived from an EMBL/GenBank/DDBJ whole genome shotgun (WGS) entry which is preliminary data.</text>
</comment>
<dbReference type="SUPFAM" id="SSF47384">
    <property type="entry name" value="Homodimeric domain of signal transducing histidine kinase"/>
    <property type="match status" value="1"/>
</dbReference>
<organism evidence="13 14">
    <name type="scientific">Rhodovarius crocodyli</name>
    <dbReference type="NCBI Taxonomy" id="1979269"/>
    <lineage>
        <taxon>Bacteria</taxon>
        <taxon>Pseudomonadati</taxon>
        <taxon>Pseudomonadota</taxon>
        <taxon>Alphaproteobacteria</taxon>
        <taxon>Acetobacterales</taxon>
        <taxon>Roseomonadaceae</taxon>
        <taxon>Rhodovarius</taxon>
    </lineage>
</organism>
<keyword evidence="10" id="KW-0812">Transmembrane</keyword>
<keyword evidence="6 13" id="KW-0418">Kinase</keyword>
<keyword evidence="10" id="KW-0472">Membrane</keyword>
<keyword evidence="5" id="KW-0547">Nucleotide-binding</keyword>
<dbReference type="SMART" id="SM00086">
    <property type="entry name" value="PAC"/>
    <property type="match status" value="1"/>
</dbReference>
<dbReference type="Proteomes" id="UP000282957">
    <property type="component" value="Unassembled WGS sequence"/>
</dbReference>
<dbReference type="Pfam" id="PF08447">
    <property type="entry name" value="PAS_3"/>
    <property type="match status" value="1"/>
</dbReference>
<dbReference type="SUPFAM" id="SSF55785">
    <property type="entry name" value="PYP-like sensor domain (PAS domain)"/>
    <property type="match status" value="1"/>
</dbReference>
<evidence type="ECO:0000256" key="9">
    <source>
        <dbReference type="SAM" id="MobiDB-lite"/>
    </source>
</evidence>
<dbReference type="AlphaFoldDB" id="A0A437MFF7"/>
<dbReference type="InterPro" id="IPR013655">
    <property type="entry name" value="PAS_fold_3"/>
</dbReference>
<dbReference type="InterPro" id="IPR036097">
    <property type="entry name" value="HisK_dim/P_sf"/>
</dbReference>
<dbReference type="SMART" id="SM00388">
    <property type="entry name" value="HisKA"/>
    <property type="match status" value="1"/>
</dbReference>
<keyword evidence="7" id="KW-0067">ATP-binding</keyword>
<dbReference type="Gene3D" id="3.30.565.10">
    <property type="entry name" value="Histidine kinase-like ATPase, C-terminal domain"/>
    <property type="match status" value="1"/>
</dbReference>
<dbReference type="EMBL" id="SACL01000004">
    <property type="protein sequence ID" value="RVT96360.1"/>
    <property type="molecule type" value="Genomic_DNA"/>
</dbReference>
<evidence type="ECO:0000256" key="10">
    <source>
        <dbReference type="SAM" id="Phobius"/>
    </source>
</evidence>
<dbReference type="Pfam" id="PF02518">
    <property type="entry name" value="HATPase_c"/>
    <property type="match status" value="1"/>
</dbReference>
<dbReference type="RefSeq" id="WP_127788293.1">
    <property type="nucleotide sequence ID" value="NZ_SACL01000004.1"/>
</dbReference>
<dbReference type="CDD" id="cd00130">
    <property type="entry name" value="PAS"/>
    <property type="match status" value="1"/>
</dbReference>
<dbReference type="OrthoDB" id="9796100at2"/>
<dbReference type="CDD" id="cd00082">
    <property type="entry name" value="HisKA"/>
    <property type="match status" value="1"/>
</dbReference>